<dbReference type="AlphaFoldDB" id="A0A183LI94"/>
<protein>
    <submittedName>
        <fullName evidence="1">Uncharacterized protein</fullName>
    </submittedName>
</protein>
<dbReference type="Proteomes" id="UP000277204">
    <property type="component" value="Unassembled WGS sequence"/>
</dbReference>
<organism evidence="1 2">
    <name type="scientific">Schistosoma margrebowiei</name>
    <dbReference type="NCBI Taxonomy" id="48269"/>
    <lineage>
        <taxon>Eukaryota</taxon>
        <taxon>Metazoa</taxon>
        <taxon>Spiralia</taxon>
        <taxon>Lophotrochozoa</taxon>
        <taxon>Platyhelminthes</taxon>
        <taxon>Trematoda</taxon>
        <taxon>Digenea</taxon>
        <taxon>Strigeidida</taxon>
        <taxon>Schistosomatoidea</taxon>
        <taxon>Schistosomatidae</taxon>
        <taxon>Schistosoma</taxon>
    </lineage>
</organism>
<dbReference type="EMBL" id="UZAI01001016">
    <property type="protein sequence ID" value="VDO58330.1"/>
    <property type="molecule type" value="Genomic_DNA"/>
</dbReference>
<keyword evidence="2" id="KW-1185">Reference proteome</keyword>
<evidence type="ECO:0000313" key="2">
    <source>
        <dbReference type="Proteomes" id="UP000277204"/>
    </source>
</evidence>
<evidence type="ECO:0000313" key="1">
    <source>
        <dbReference type="EMBL" id="VDO58330.1"/>
    </source>
</evidence>
<reference evidence="1 2" key="1">
    <citation type="submission" date="2018-11" db="EMBL/GenBank/DDBJ databases">
        <authorList>
            <consortium name="Pathogen Informatics"/>
        </authorList>
    </citation>
    <scope>NUCLEOTIDE SEQUENCE [LARGE SCALE GENOMIC DNA]</scope>
    <source>
        <strain evidence="1 2">Zambia</strain>
    </source>
</reference>
<accession>A0A183LI94</accession>
<gene>
    <name evidence="1" type="ORF">SMRZ_LOCUS3519</name>
</gene>
<sequence>MPRKGPDSPDGSLNAKVEMDDNGYEYIMGRHGLEEKNEAVGIQANLCALNLLQHKSIHKTTWIALDQTMENQIDHIYITKNLEG</sequence>
<proteinExistence type="predicted"/>
<name>A0A183LI94_9TREM</name>